<sequence length="664" mass="72778">MTAHPLNNADAMLATLEDWADAGWIRWLDLELARFIHTQTINSQAASPALLLATALCSHQNGHGHACLDLAHCLADPHRALSLPPDGKHRQPAVSPAELLAQLNLQDWLRQLENPLLTGAGEGNTPMVLPPEQSKHLLYLRRYWQYEQAILKQINQRLKQTITLDTAHLRQILDQLFGNTTDDCDWQKVACAVAAANPFSIITGGPGTGKTTTVVRLLAALTQLHDKPQALRIRLAAPTGKAAVRLSESISRQLQQLPVSVVIPDEVSTIHRLLGSVPGSRHFRHHAGNPLSADVVVVDEASMVDIELMAQLLEALPADCRLILLGDKDQLASVEAGAVLGSLCERADRAHYTRQTAEWLQQASGQTIPAACRDDDGQSLDQAITMLRYSHRFGQVPGIGALANAVNQQSDSPDDLLQGTYSELRHLAVTAYNDPGLRRLVLDKTHGYGHYLDVITTQQPAADNSDSQTWNDWAAKVLDAFARFRLLAAIHSSEWGTEVLNQQISGWLQSAGLEHGTGPTDSEWYSGRAIILTRNDYNLGLMNGDTGIALPCPDANGNLVLRVAFPVASTEQVRWVSPARLQACQTAFVMTVHKSQGSEFAHTALVLPDFDSPVLTRELVYTAVTRASERFTLIARDAELMRKAISRRVFRTSGLLRDTRPIQA</sequence>
<comment type="miscellaneous">
    <text evidence="11">In the RecBCD complex, RecB has a slow 3'-5' helicase, an exonuclease activity and loads RecA onto ssDNA, RecD has a fast 5'-3' helicase activity, while RecC stimulates the ATPase and processivity of the RecB helicase and contributes to recognition of the Chi site.</text>
</comment>
<dbReference type="GO" id="GO:0009338">
    <property type="term" value="C:exodeoxyribonuclease V complex"/>
    <property type="evidence" value="ECO:0007669"/>
    <property type="project" value="InterPro"/>
</dbReference>
<keyword evidence="6 11" id="KW-0269">Exonuclease</keyword>
<comment type="similarity">
    <text evidence="11">Belongs to the RecD family.</text>
</comment>
<keyword evidence="4 11" id="KW-0378">Hydrolase</keyword>
<dbReference type="Gene3D" id="1.10.10.1020">
    <property type="entry name" value="RecBCD complex, subunit RecD, N-terminal domain"/>
    <property type="match status" value="1"/>
</dbReference>
<dbReference type="InterPro" id="IPR050534">
    <property type="entry name" value="Coronavir_polyprotein_1ab"/>
</dbReference>
<evidence type="ECO:0000256" key="8">
    <source>
        <dbReference type="ARBA" id="ARBA00023125"/>
    </source>
</evidence>
<keyword evidence="1 11" id="KW-0540">Nuclease</keyword>
<dbReference type="Pfam" id="PF21185">
    <property type="entry name" value="RecD_N"/>
    <property type="match status" value="1"/>
</dbReference>
<keyword evidence="5 11" id="KW-0347">Helicase</keyword>
<evidence type="ECO:0000256" key="2">
    <source>
        <dbReference type="ARBA" id="ARBA00022741"/>
    </source>
</evidence>
<reference evidence="14 15" key="1">
    <citation type="submission" date="2015-11" db="EMBL/GenBank/DDBJ databases">
        <authorList>
            <person name="Zhang Y."/>
            <person name="Guo Z."/>
        </authorList>
    </citation>
    <scope>NUCLEOTIDE SEQUENCE [LARGE SCALE GENOMIC DNA]</scope>
    <source>
        <strain evidence="14 15">KCTC 32221</strain>
    </source>
</reference>
<protein>
    <recommendedName>
        <fullName evidence="11">RecBCD enzyme subunit RecD</fullName>
        <ecNumber evidence="11">5.6.2.3</ecNumber>
    </recommendedName>
    <alternativeName>
        <fullName evidence="11">DNA 5'-3' helicase subunit RecD</fullName>
    </alternativeName>
    <alternativeName>
        <fullName evidence="11">Exonuclease V subunit RecD</fullName>
        <shortName evidence="11">ExoV subunit RecD</shortName>
    </alternativeName>
    <alternativeName>
        <fullName evidence="11">Helicase/nuclease RecBCD subunit RecD</fullName>
    </alternativeName>
</protein>
<dbReference type="STRING" id="1249552.PS2015_1065"/>
<dbReference type="InterPro" id="IPR006344">
    <property type="entry name" value="RecD"/>
</dbReference>
<dbReference type="HAMAP" id="MF_01487">
    <property type="entry name" value="RecD"/>
    <property type="match status" value="1"/>
</dbReference>
<dbReference type="EMBL" id="CP013189">
    <property type="protein sequence ID" value="ALO45729.1"/>
    <property type="molecule type" value="Genomic_DNA"/>
</dbReference>
<evidence type="ECO:0000256" key="10">
    <source>
        <dbReference type="ARBA" id="ARBA00023235"/>
    </source>
</evidence>
<evidence type="ECO:0000313" key="15">
    <source>
        <dbReference type="Proteomes" id="UP000065641"/>
    </source>
</evidence>
<evidence type="ECO:0000256" key="6">
    <source>
        <dbReference type="ARBA" id="ARBA00022839"/>
    </source>
</evidence>
<dbReference type="CDD" id="cd17933">
    <property type="entry name" value="DEXSc_RecD-like"/>
    <property type="match status" value="1"/>
</dbReference>
<dbReference type="KEGG" id="pspi:PS2015_1065"/>
<evidence type="ECO:0000256" key="3">
    <source>
        <dbReference type="ARBA" id="ARBA00022763"/>
    </source>
</evidence>
<dbReference type="Pfam" id="PF13245">
    <property type="entry name" value="AAA_19"/>
    <property type="match status" value="1"/>
</dbReference>
<dbReference type="GO" id="GO:0008854">
    <property type="term" value="F:exodeoxyribonuclease V activity"/>
    <property type="evidence" value="ECO:0007669"/>
    <property type="project" value="InterPro"/>
</dbReference>
<name>A0A0S2KBN9_9GAMM</name>
<keyword evidence="15" id="KW-1185">Reference proteome</keyword>
<dbReference type="GO" id="GO:0043139">
    <property type="term" value="F:5'-3' DNA helicase activity"/>
    <property type="evidence" value="ECO:0007669"/>
    <property type="project" value="UniProtKB-UniRule"/>
</dbReference>
<evidence type="ECO:0000256" key="11">
    <source>
        <dbReference type="HAMAP-Rule" id="MF_01487"/>
    </source>
</evidence>
<evidence type="ECO:0000256" key="1">
    <source>
        <dbReference type="ARBA" id="ARBA00022722"/>
    </source>
</evidence>
<dbReference type="GO" id="GO:0003677">
    <property type="term" value="F:DNA binding"/>
    <property type="evidence" value="ECO:0007669"/>
    <property type="project" value="UniProtKB-UniRule"/>
</dbReference>
<keyword evidence="3 11" id="KW-0227">DNA damage</keyword>
<dbReference type="Pfam" id="PF13538">
    <property type="entry name" value="UvrD_C_2"/>
    <property type="match status" value="1"/>
</dbReference>
<dbReference type="InterPro" id="IPR041851">
    <property type="entry name" value="RecD_N_sf"/>
</dbReference>
<comment type="subunit">
    <text evidence="11">Heterotrimer of RecB, RecC and RecD. All subunits contribute to DNA-binding.</text>
</comment>
<evidence type="ECO:0000256" key="9">
    <source>
        <dbReference type="ARBA" id="ARBA00023204"/>
    </source>
</evidence>
<dbReference type="InterPro" id="IPR027417">
    <property type="entry name" value="P-loop_NTPase"/>
</dbReference>
<comment type="catalytic activity">
    <reaction evidence="11">
        <text>ATP + H2O = ADP + phosphate + H(+)</text>
        <dbReference type="Rhea" id="RHEA:13065"/>
        <dbReference type="ChEBI" id="CHEBI:15377"/>
        <dbReference type="ChEBI" id="CHEBI:15378"/>
        <dbReference type="ChEBI" id="CHEBI:30616"/>
        <dbReference type="ChEBI" id="CHEBI:43474"/>
        <dbReference type="ChEBI" id="CHEBI:456216"/>
        <dbReference type="EC" id="5.6.2.3"/>
    </reaction>
</comment>
<dbReference type="Proteomes" id="UP000065641">
    <property type="component" value="Chromosome"/>
</dbReference>
<keyword evidence="2 11" id="KW-0547">Nucleotide-binding</keyword>
<gene>
    <name evidence="11" type="primary">recD</name>
    <name evidence="14" type="ORF">PS2015_1065</name>
</gene>
<dbReference type="PATRIC" id="fig|1249552.3.peg.1072"/>
<dbReference type="EC" id="5.6.2.3" evidence="11"/>
<dbReference type="GO" id="GO:0016887">
    <property type="term" value="F:ATP hydrolysis activity"/>
    <property type="evidence" value="ECO:0007669"/>
    <property type="project" value="RHEA"/>
</dbReference>
<evidence type="ECO:0000256" key="5">
    <source>
        <dbReference type="ARBA" id="ARBA00022806"/>
    </source>
</evidence>
<dbReference type="Gene3D" id="3.40.50.300">
    <property type="entry name" value="P-loop containing nucleotide triphosphate hydrolases"/>
    <property type="match status" value="3"/>
</dbReference>
<feature type="binding site" evidence="11">
    <location>
        <begin position="204"/>
        <end position="211"/>
    </location>
    <ligand>
        <name>ATP</name>
        <dbReference type="ChEBI" id="CHEBI:30616"/>
    </ligand>
</feature>
<comment type="function">
    <text evidence="11">A helicase/nuclease that prepares dsDNA breaks (DSB) for recombinational DNA repair. Binds to DSBs and unwinds DNA via a highly rapid and processive ATP-dependent bidirectional helicase activity. Unwinds dsDNA until it encounters a Chi (crossover hotspot instigator) sequence from the 3' direction. Cuts ssDNA a few nucleotides 3' to the Chi site. The properties and activities of the enzyme are changed at Chi. The Chi-altered holoenzyme produces a long 3'-ssDNA overhang and facilitates RecA-binding to the ssDNA for homologous DNA recombination and repair. Holoenzyme degrades any linearized DNA that is unable to undergo homologous recombination. In the holoenzyme this subunit has ssDNA-dependent ATPase and 5'-3' helicase activity. When added to pre-assembled RecBC greatly stimulates nuclease activity and augments holoenzyme processivity. Negatively regulates the RecA-loading ability of RecBCD.</text>
</comment>
<dbReference type="InterPro" id="IPR027785">
    <property type="entry name" value="UvrD-like_helicase_C"/>
</dbReference>
<dbReference type="PANTHER" id="PTHR43788">
    <property type="entry name" value="DNA2/NAM7 HELICASE FAMILY MEMBER"/>
    <property type="match status" value="1"/>
</dbReference>
<feature type="domain" description="UvrD-like helicase C-terminal" evidence="12">
    <location>
        <begin position="587"/>
        <end position="633"/>
    </location>
</feature>
<proteinExistence type="inferred from homology"/>
<organism evidence="14 15">
    <name type="scientific">Pseudohongiella spirulinae</name>
    <dbReference type="NCBI Taxonomy" id="1249552"/>
    <lineage>
        <taxon>Bacteria</taxon>
        <taxon>Pseudomonadati</taxon>
        <taxon>Pseudomonadota</taxon>
        <taxon>Gammaproteobacteria</taxon>
        <taxon>Pseudomonadales</taxon>
        <taxon>Pseudohongiellaceae</taxon>
        <taxon>Pseudohongiella</taxon>
    </lineage>
</organism>
<keyword evidence="8 11" id="KW-0238">DNA-binding</keyword>
<evidence type="ECO:0000259" key="13">
    <source>
        <dbReference type="Pfam" id="PF21185"/>
    </source>
</evidence>
<keyword evidence="10 11" id="KW-0413">Isomerase</keyword>
<dbReference type="GO" id="GO:0000724">
    <property type="term" value="P:double-strand break repair via homologous recombination"/>
    <property type="evidence" value="ECO:0007669"/>
    <property type="project" value="UniProtKB-UniRule"/>
</dbReference>
<keyword evidence="9 11" id="KW-0234">DNA repair</keyword>
<accession>A0A0S2KBN9</accession>
<dbReference type="RefSeq" id="WP_237113388.1">
    <property type="nucleotide sequence ID" value="NZ_CP013189.1"/>
</dbReference>
<dbReference type="SUPFAM" id="SSF52540">
    <property type="entry name" value="P-loop containing nucleoside triphosphate hydrolases"/>
    <property type="match status" value="1"/>
</dbReference>
<dbReference type="GO" id="GO:0005524">
    <property type="term" value="F:ATP binding"/>
    <property type="evidence" value="ECO:0007669"/>
    <property type="project" value="UniProtKB-UniRule"/>
</dbReference>
<dbReference type="InterPro" id="IPR049550">
    <property type="entry name" value="RecD_N"/>
</dbReference>
<dbReference type="NCBIfam" id="TIGR01447">
    <property type="entry name" value="recD"/>
    <property type="match status" value="1"/>
</dbReference>
<feature type="domain" description="RecBCD enzyme subunit RecD N-terminal" evidence="13">
    <location>
        <begin position="22"/>
        <end position="129"/>
    </location>
</feature>
<evidence type="ECO:0000259" key="12">
    <source>
        <dbReference type="Pfam" id="PF13538"/>
    </source>
</evidence>
<dbReference type="PANTHER" id="PTHR43788:SF6">
    <property type="entry name" value="DNA HELICASE B"/>
    <property type="match status" value="1"/>
</dbReference>
<dbReference type="CDD" id="cd18809">
    <property type="entry name" value="SF1_C_RecD"/>
    <property type="match status" value="1"/>
</dbReference>
<evidence type="ECO:0000313" key="14">
    <source>
        <dbReference type="EMBL" id="ALO45729.1"/>
    </source>
</evidence>
<dbReference type="AlphaFoldDB" id="A0A0S2KBN9"/>
<evidence type="ECO:0000256" key="4">
    <source>
        <dbReference type="ARBA" id="ARBA00022801"/>
    </source>
</evidence>
<dbReference type="GO" id="GO:0017116">
    <property type="term" value="F:single-stranded DNA helicase activity"/>
    <property type="evidence" value="ECO:0007669"/>
    <property type="project" value="TreeGrafter"/>
</dbReference>
<evidence type="ECO:0000256" key="7">
    <source>
        <dbReference type="ARBA" id="ARBA00022840"/>
    </source>
</evidence>
<keyword evidence="7 11" id="KW-0067">ATP-binding</keyword>